<keyword evidence="10" id="KW-1185">Reference proteome</keyword>
<keyword evidence="5 7" id="KW-1133">Transmembrane helix</keyword>
<evidence type="ECO:0000256" key="4">
    <source>
        <dbReference type="ARBA" id="ARBA00022692"/>
    </source>
</evidence>
<evidence type="ECO:0000256" key="3">
    <source>
        <dbReference type="ARBA" id="ARBA00022475"/>
    </source>
</evidence>
<organism evidence="9 10">
    <name type="scientific">Chondrus crispus</name>
    <name type="common">Carrageen Irish moss</name>
    <name type="synonym">Polymorpha crispa</name>
    <dbReference type="NCBI Taxonomy" id="2769"/>
    <lineage>
        <taxon>Eukaryota</taxon>
        <taxon>Rhodophyta</taxon>
        <taxon>Florideophyceae</taxon>
        <taxon>Rhodymeniophycidae</taxon>
        <taxon>Gigartinales</taxon>
        <taxon>Gigartinaceae</taxon>
        <taxon>Chondrus</taxon>
    </lineage>
</organism>
<protein>
    <recommendedName>
        <fullName evidence="11">Quaternary ammonium compound-resistance protein SugE</fullName>
    </recommendedName>
</protein>
<keyword evidence="6 7" id="KW-0472">Membrane</keyword>
<feature type="transmembrane region" description="Helical" evidence="7">
    <location>
        <begin position="27"/>
        <end position="47"/>
    </location>
</feature>
<reference evidence="10" key="1">
    <citation type="journal article" date="2013" name="Proc. Natl. Acad. Sci. U.S.A.">
        <title>Genome structure and metabolic features in the red seaweed Chondrus crispus shed light on evolution of the Archaeplastida.</title>
        <authorList>
            <person name="Collen J."/>
            <person name="Porcel B."/>
            <person name="Carre W."/>
            <person name="Ball S.G."/>
            <person name="Chaparro C."/>
            <person name="Tonon T."/>
            <person name="Barbeyron T."/>
            <person name="Michel G."/>
            <person name="Noel B."/>
            <person name="Valentin K."/>
            <person name="Elias M."/>
            <person name="Artiguenave F."/>
            <person name="Arun A."/>
            <person name="Aury J.M."/>
            <person name="Barbosa-Neto J.F."/>
            <person name="Bothwell J.H."/>
            <person name="Bouget F.Y."/>
            <person name="Brillet L."/>
            <person name="Cabello-Hurtado F."/>
            <person name="Capella-Gutierrez S."/>
            <person name="Charrier B."/>
            <person name="Cladiere L."/>
            <person name="Cock J.M."/>
            <person name="Coelho S.M."/>
            <person name="Colleoni C."/>
            <person name="Czjzek M."/>
            <person name="Da Silva C."/>
            <person name="Delage L."/>
            <person name="Denoeud F."/>
            <person name="Deschamps P."/>
            <person name="Dittami S.M."/>
            <person name="Gabaldon T."/>
            <person name="Gachon C.M."/>
            <person name="Groisillier A."/>
            <person name="Herve C."/>
            <person name="Jabbari K."/>
            <person name="Katinka M."/>
            <person name="Kloareg B."/>
            <person name="Kowalczyk N."/>
            <person name="Labadie K."/>
            <person name="Leblanc C."/>
            <person name="Lopez P.J."/>
            <person name="McLachlan D.H."/>
            <person name="Meslet-Cladiere L."/>
            <person name="Moustafa A."/>
            <person name="Nehr Z."/>
            <person name="Nyvall Collen P."/>
            <person name="Panaud O."/>
            <person name="Partensky F."/>
            <person name="Poulain J."/>
            <person name="Rensing S.A."/>
            <person name="Rousvoal S."/>
            <person name="Samson G."/>
            <person name="Symeonidi A."/>
            <person name="Weissenbach J."/>
            <person name="Zambounis A."/>
            <person name="Wincker P."/>
            <person name="Boyen C."/>
        </authorList>
    </citation>
    <scope>NUCLEOTIDE SEQUENCE [LARGE SCALE GENOMIC DNA]</scope>
    <source>
        <strain evidence="10">cv. Stackhouse</strain>
    </source>
</reference>
<keyword evidence="4 7" id="KW-0812">Transmembrane</keyword>
<feature type="transmembrane region" description="Helical" evidence="7">
    <location>
        <begin position="84"/>
        <end position="103"/>
    </location>
</feature>
<dbReference type="EMBL" id="HG002371">
    <property type="protein sequence ID" value="CDF41416.1"/>
    <property type="molecule type" value="Genomic_DNA"/>
</dbReference>
<dbReference type="STRING" id="2769.R7QVD3"/>
<dbReference type="AlphaFoldDB" id="R7QVD3"/>
<dbReference type="OrthoDB" id="10265459at2759"/>
<dbReference type="KEGG" id="ccp:CHC_T00000997001"/>
<dbReference type="Proteomes" id="UP000012073">
    <property type="component" value="Unassembled WGS sequence"/>
</dbReference>
<dbReference type="SUPFAM" id="SSF103481">
    <property type="entry name" value="Multidrug resistance efflux transporter EmrE"/>
    <property type="match status" value="1"/>
</dbReference>
<proteinExistence type="predicted"/>
<evidence type="ECO:0000313" key="9">
    <source>
        <dbReference type="EMBL" id="CDF41416.1"/>
    </source>
</evidence>
<dbReference type="GeneID" id="17319427"/>
<sequence length="107" mass="11066">MSWLILCLAGLFEVAWSTGLKSTEGFTKPLPTVAVVGAIAASMWLLASATKTLPVGTAYAVWVGIGATGATILGAVIFKEPLTLARMGFLTLLLISIVGLKMTGQQA</sequence>
<evidence type="ECO:0008006" key="11">
    <source>
        <dbReference type="Google" id="ProtNLM"/>
    </source>
</evidence>
<dbReference type="InterPro" id="IPR037185">
    <property type="entry name" value="EmrE-like"/>
</dbReference>
<dbReference type="Gramene" id="CDF41416">
    <property type="protein sequence ID" value="CDF41416"/>
    <property type="gene ID" value="CHC_T00000997001"/>
</dbReference>
<evidence type="ECO:0000313" key="10">
    <source>
        <dbReference type="Proteomes" id="UP000012073"/>
    </source>
</evidence>
<dbReference type="Gene3D" id="1.10.3730.20">
    <property type="match status" value="1"/>
</dbReference>
<evidence type="ECO:0000256" key="1">
    <source>
        <dbReference type="ARBA" id="ARBA00004651"/>
    </source>
</evidence>
<keyword evidence="2" id="KW-0813">Transport</keyword>
<dbReference type="Pfam" id="PF00893">
    <property type="entry name" value="Multi_Drug_Res"/>
    <property type="match status" value="1"/>
</dbReference>
<evidence type="ECO:0000256" key="6">
    <source>
        <dbReference type="ARBA" id="ARBA00023136"/>
    </source>
</evidence>
<accession>R7QVD3</accession>
<feature type="chain" id="PRO_5004454883" description="Quaternary ammonium compound-resistance protein SugE" evidence="8">
    <location>
        <begin position="18"/>
        <end position="107"/>
    </location>
</feature>
<feature type="transmembrane region" description="Helical" evidence="7">
    <location>
        <begin position="59"/>
        <end position="78"/>
    </location>
</feature>
<evidence type="ECO:0000256" key="7">
    <source>
        <dbReference type="SAM" id="Phobius"/>
    </source>
</evidence>
<dbReference type="InterPro" id="IPR045324">
    <property type="entry name" value="Small_multidrug_res"/>
</dbReference>
<dbReference type="InterPro" id="IPR000390">
    <property type="entry name" value="Small_drug/metabolite_transptr"/>
</dbReference>
<comment type="subcellular location">
    <subcellularLocation>
        <location evidence="1">Cell membrane</location>
        <topology evidence="1">Multi-pass membrane protein</topology>
    </subcellularLocation>
</comment>
<name>R7QVD3_CHOCR</name>
<keyword evidence="3" id="KW-1003">Cell membrane</keyword>
<evidence type="ECO:0000256" key="8">
    <source>
        <dbReference type="SAM" id="SignalP"/>
    </source>
</evidence>
<evidence type="ECO:0000256" key="2">
    <source>
        <dbReference type="ARBA" id="ARBA00022448"/>
    </source>
</evidence>
<gene>
    <name evidence="9" type="ORF">CHC_T00000997001</name>
</gene>
<dbReference type="PANTHER" id="PTHR30561">
    <property type="entry name" value="SMR FAMILY PROTON-DEPENDENT DRUG EFFLUX TRANSPORTER SUGE"/>
    <property type="match status" value="1"/>
</dbReference>
<dbReference type="FunFam" id="1.10.3730.20:FF:000001">
    <property type="entry name" value="Quaternary ammonium compound resistance transporter SugE"/>
    <property type="match status" value="1"/>
</dbReference>
<dbReference type="GO" id="GO:0005886">
    <property type="term" value="C:plasma membrane"/>
    <property type="evidence" value="ECO:0007669"/>
    <property type="project" value="UniProtKB-SubCell"/>
</dbReference>
<dbReference type="RefSeq" id="XP_005711710.1">
    <property type="nucleotide sequence ID" value="XM_005711653.1"/>
</dbReference>
<keyword evidence="8" id="KW-0732">Signal</keyword>
<evidence type="ECO:0000256" key="5">
    <source>
        <dbReference type="ARBA" id="ARBA00022989"/>
    </source>
</evidence>
<dbReference type="GO" id="GO:0022857">
    <property type="term" value="F:transmembrane transporter activity"/>
    <property type="evidence" value="ECO:0007669"/>
    <property type="project" value="InterPro"/>
</dbReference>
<dbReference type="PANTHER" id="PTHR30561:SF0">
    <property type="entry name" value="GUANIDINIUM EXPORTER"/>
    <property type="match status" value="1"/>
</dbReference>
<feature type="signal peptide" evidence="8">
    <location>
        <begin position="1"/>
        <end position="17"/>
    </location>
</feature>